<reference evidence="2" key="1">
    <citation type="submission" date="2023-07" db="EMBL/GenBank/DDBJ databases">
        <title>Comparative genomics of wheat-associated soil bacteria to identify genetic determinants of phenazine resistance.</title>
        <authorList>
            <person name="Mouncey N."/>
        </authorList>
    </citation>
    <scope>NUCLEOTIDE SEQUENCE</scope>
    <source>
        <strain evidence="2">V4I22</strain>
    </source>
</reference>
<protein>
    <submittedName>
        <fullName evidence="2">Uncharacterized protein</fullName>
    </submittedName>
</protein>
<accession>A0AAW8F888</accession>
<evidence type="ECO:0000256" key="1">
    <source>
        <dbReference type="SAM" id="MobiDB-lite"/>
    </source>
</evidence>
<sequence>MTASPEYPGHRLRHGRSTCGRWVRRLPAGEAGLPAGGRFGFRPWMCRPSGGGRGFGFRPVRRRPSFGGCAGLRPGGRSASGGVWVSVPVGEAPTFDSWMRRFAAGGRSAVRGWLRRLLAGGTGRHSVGGPVGLSGGCVGLRPWEALAVGQGTGRPPARRRVRFWQWMRQVSRAGQVGLRRWMRRHSVGGPVGLSGGCVGLRPWEALAVGQGTGRPPARRRVRFWQWMRQVSRAGQVGLRRWMRRHPAGGLVGLSGGCVGLRPWEALAVGQGTGRPPAQDGSAFRSGCVSLPAGRERSAFDPWMRRVAAGGRSASGGGGAASGQRTGRLSAGGPVGLQCWTRRTPAVEALAGGQDRSVSRPGDRSASGSGCVSLPAGGRVAFGGGWVGFWLGQASASGCGRLGPRPGTGRRPAKGRHVRLRPWMRRLRPGDTAGFGRAGPQSSSPRDLRSGRTWSRTAGANVRSGSWPVIQRIADSSAAGRGRPVIVVS</sequence>
<dbReference type="EMBL" id="JAUSZV010000005">
    <property type="protein sequence ID" value="MDQ0905501.1"/>
    <property type="molecule type" value="Genomic_DNA"/>
</dbReference>
<evidence type="ECO:0000313" key="3">
    <source>
        <dbReference type="Proteomes" id="UP001234216"/>
    </source>
</evidence>
<gene>
    <name evidence="2" type="ORF">QFZ22_001486</name>
</gene>
<dbReference type="Proteomes" id="UP001234216">
    <property type="component" value="Unassembled WGS sequence"/>
</dbReference>
<proteinExistence type="predicted"/>
<organism evidence="2 3">
    <name type="scientific">Streptomyces canus</name>
    <dbReference type="NCBI Taxonomy" id="58343"/>
    <lineage>
        <taxon>Bacteria</taxon>
        <taxon>Bacillati</taxon>
        <taxon>Actinomycetota</taxon>
        <taxon>Actinomycetes</taxon>
        <taxon>Kitasatosporales</taxon>
        <taxon>Streptomycetaceae</taxon>
        <taxon>Streptomyces</taxon>
        <taxon>Streptomyces aurantiacus group</taxon>
    </lineage>
</organism>
<dbReference type="AlphaFoldDB" id="A0AAW8F888"/>
<name>A0AAW8F888_9ACTN</name>
<feature type="region of interest" description="Disordered" evidence="1">
    <location>
        <begin position="349"/>
        <end position="369"/>
    </location>
</feature>
<evidence type="ECO:0000313" key="2">
    <source>
        <dbReference type="EMBL" id="MDQ0905501.1"/>
    </source>
</evidence>
<feature type="region of interest" description="Disordered" evidence="1">
    <location>
        <begin position="427"/>
        <end position="461"/>
    </location>
</feature>
<comment type="caution">
    <text evidence="2">The sequence shown here is derived from an EMBL/GenBank/DDBJ whole genome shotgun (WGS) entry which is preliminary data.</text>
</comment>